<dbReference type="RefSeq" id="WP_149357260.1">
    <property type="nucleotide sequence ID" value="NZ_BKBW01000022.1"/>
</dbReference>
<evidence type="ECO:0008006" key="4">
    <source>
        <dbReference type="Google" id="ProtNLM"/>
    </source>
</evidence>
<protein>
    <recommendedName>
        <fullName evidence="4">Lipoprotein</fullName>
    </recommendedName>
</protein>
<organism evidence="2 3">
    <name type="scientific">Comamonas testosteroni</name>
    <name type="common">Pseudomonas testosteroni</name>
    <dbReference type="NCBI Taxonomy" id="285"/>
    <lineage>
        <taxon>Bacteria</taxon>
        <taxon>Pseudomonadati</taxon>
        <taxon>Pseudomonadota</taxon>
        <taxon>Betaproteobacteria</taxon>
        <taxon>Burkholderiales</taxon>
        <taxon>Comamonadaceae</taxon>
        <taxon>Comamonas</taxon>
    </lineage>
</organism>
<reference evidence="2 3" key="1">
    <citation type="journal article" date="2019" name="Microbiol. Resour. Announc.">
        <title>Draft Genome Sequence of Comamonas testosteroni TA441, a Bacterium That Has a Cryptic Phenol Degradation Gene Cluster.</title>
        <authorList>
            <person name="Arai H."/>
            <person name="Ishii M."/>
        </authorList>
    </citation>
    <scope>NUCLEOTIDE SEQUENCE [LARGE SCALE GENOMIC DNA]</scope>
    <source>
        <strain evidence="2 3">TA441</strain>
    </source>
</reference>
<evidence type="ECO:0000313" key="2">
    <source>
        <dbReference type="EMBL" id="GEQ78033.1"/>
    </source>
</evidence>
<accession>A0A5A7MJZ5</accession>
<dbReference type="AlphaFoldDB" id="A0A5A7MJZ5"/>
<feature type="compositionally biased region" description="Gly residues" evidence="1">
    <location>
        <begin position="41"/>
        <end position="53"/>
    </location>
</feature>
<evidence type="ECO:0000256" key="1">
    <source>
        <dbReference type="SAM" id="MobiDB-lite"/>
    </source>
</evidence>
<sequence>MRISKNIAGVLVAFVVASCGGGDGSPQSTADTGTVTNPGAGSNGGGEIGGGKVVGAPPQIPIAPHPMMTPENSGGHMKLKEHTYVLYEDSFKNSSLNESTMTLTMPASTDYRLKVGDVLVTDAFEGLIVRITSRNESISTVDYKFENAGLTDALEELDFTISPSDFAKIGFILEPETKPEVQTTDGFLNQVVEVKKGEWEELNPKPQPIAIYKSSPAAKSASSDTIGSLIKDGATVGFKFKKLKEVVTGRLDNQLNGYFNFELNPELSMKMLADPYSIGYKVHSSFYVKPKIQADLKYEISPKIYKKENKYFQTNVRFKRFWWFINGFPVSFRPEFNFSTKIEGALNTAVNGIFHYKGSGEIGFNMEGLFVKDGKANFTNQNPFNIPFDSNKVASTIEVTPSIDFRLIIQGIAGPAVAAAFPIKSKTEYEYSNVWSSNSVNQTTTTSLKAKAGVDVAGKSLENESTWMKWLQEKAIPKISDYFGFKKAIDFGLPWYYEPDSWEWFKTTSRFSFGQPRIKISGEPYKSTIITFQGKTTDLMMGDFLSPPLEPGEYEATVQFVDCVENNTSSLSCKEYPNTIIGQQLGAATFDGGILSHGSSRILMGNVYTIKFKVADEVMGYRKAEQYTPIF</sequence>
<comment type="caution">
    <text evidence="2">The sequence shown here is derived from an EMBL/GenBank/DDBJ whole genome shotgun (WGS) entry which is preliminary data.</text>
</comment>
<dbReference type="EMBL" id="BKBW01000022">
    <property type="protein sequence ID" value="GEQ78033.1"/>
    <property type="molecule type" value="Genomic_DNA"/>
</dbReference>
<feature type="region of interest" description="Disordered" evidence="1">
    <location>
        <begin position="22"/>
        <end position="75"/>
    </location>
</feature>
<dbReference type="Proteomes" id="UP000323105">
    <property type="component" value="Unassembled WGS sequence"/>
</dbReference>
<feature type="compositionally biased region" description="Polar residues" evidence="1">
    <location>
        <begin position="25"/>
        <end position="37"/>
    </location>
</feature>
<proteinExistence type="predicted"/>
<dbReference type="PROSITE" id="PS51257">
    <property type="entry name" value="PROKAR_LIPOPROTEIN"/>
    <property type="match status" value="1"/>
</dbReference>
<evidence type="ECO:0000313" key="3">
    <source>
        <dbReference type="Proteomes" id="UP000323105"/>
    </source>
</evidence>
<name>A0A5A7MJZ5_COMTE</name>
<gene>
    <name evidence="2" type="ORF">CTTA_5038</name>
</gene>